<evidence type="ECO:0000313" key="3">
    <source>
        <dbReference type="Proteomes" id="UP000434172"/>
    </source>
</evidence>
<keyword evidence="3" id="KW-1185">Reference proteome</keyword>
<name>A0A8H3WJQ4_9PEZI</name>
<proteinExistence type="predicted"/>
<dbReference type="Proteomes" id="UP000434172">
    <property type="component" value="Unassembled WGS sequence"/>
</dbReference>
<dbReference type="OrthoDB" id="5242988at2759"/>
<sequence>MSLHFTDKLVSLKQRLVNKLRSKSRKRRYEPSEKENYNVPDNKCAGPRRKHINVEHRGRVWDGEDAEDIRHRISRHPESTAIPPSPERVGPGFAVEQEQLKNEAQQQDLSSPPSPPHRRSTRSKTWESVKSVSVSSIRSVATVAQAIVCMPRLTRSESHIPSQSLRGPAVPRAEPGSQPEGIPEEENGQLSLEASHSSFAKSKHPTFPLDKSTMSDLTELAAIRAKLKERERTSDYFNQIWEDEALPRMKETMDEGNITDYNISIQADYGEYGVLRIVEVVTRKRLPEFTNQELIKNVSKIFTPERSLHVTISFTIGVVKRTSGPEEPYISPGNTRYHSPLMIGDSVGFEKGEYAATIGPAIKWDDRIGCLVNFHLFHGAPGIREEEEAPECHLVHPAGIDCPKGTVSVRIAKLGAHSGYKMYRTQRVSRSFREFAPKLPPEARRVETDWAFCDLEGEGLLLQNCIRYAPDGREVEPHSGPVSETMAISPKLRLVRCTGRSSGFRYAVVCEAPILVQQGAGEPTREWYLENVPGLLAVERWNAGGIGIPGDSGAAIIDDETRAFIGHVWGRNCYEEDAPIEPRLAYFSHAMDIFDDFESRYPAMGRPRLRTKTDTATSAHTQPVVGGRDTSTQVKFANGEAPRRSKAGLPVSVVKLLGRPVSQNSLAHSTSGSSGTTFTEQGITLEIEATGKDMGDFQSLKDSTRNISLRSSDDGLRT</sequence>
<gene>
    <name evidence="2" type="ORF">GQ607_005800</name>
</gene>
<feature type="region of interest" description="Disordered" evidence="1">
    <location>
        <begin position="157"/>
        <end position="185"/>
    </location>
</feature>
<organism evidence="2 3">
    <name type="scientific">Colletotrichum asianum</name>
    <dbReference type="NCBI Taxonomy" id="702518"/>
    <lineage>
        <taxon>Eukaryota</taxon>
        <taxon>Fungi</taxon>
        <taxon>Dikarya</taxon>
        <taxon>Ascomycota</taxon>
        <taxon>Pezizomycotina</taxon>
        <taxon>Sordariomycetes</taxon>
        <taxon>Hypocreomycetidae</taxon>
        <taxon>Glomerellales</taxon>
        <taxon>Glomerellaceae</taxon>
        <taxon>Colletotrichum</taxon>
        <taxon>Colletotrichum gloeosporioides species complex</taxon>
    </lineage>
</organism>
<feature type="region of interest" description="Disordered" evidence="1">
    <location>
        <begin position="21"/>
        <end position="51"/>
    </location>
</feature>
<dbReference type="AlphaFoldDB" id="A0A8H3WJQ4"/>
<feature type="region of interest" description="Disordered" evidence="1">
    <location>
        <begin position="101"/>
        <end position="131"/>
    </location>
</feature>
<feature type="region of interest" description="Disordered" evidence="1">
    <location>
        <begin position="611"/>
        <end position="630"/>
    </location>
</feature>
<reference evidence="2 3" key="1">
    <citation type="submission" date="2019-12" db="EMBL/GenBank/DDBJ databases">
        <title>A genome sequence resource for the geographically widespread anthracnose pathogen Colletotrichum asianum.</title>
        <authorList>
            <person name="Meng Y."/>
        </authorList>
    </citation>
    <scope>NUCLEOTIDE SEQUENCE [LARGE SCALE GENOMIC DNA]</scope>
    <source>
        <strain evidence="2 3">ICMP 18580</strain>
    </source>
</reference>
<evidence type="ECO:0000313" key="2">
    <source>
        <dbReference type="EMBL" id="KAF0327036.1"/>
    </source>
</evidence>
<evidence type="ECO:0000256" key="1">
    <source>
        <dbReference type="SAM" id="MobiDB-lite"/>
    </source>
</evidence>
<accession>A0A8H3WJQ4</accession>
<dbReference type="EMBL" id="WOWK01000026">
    <property type="protein sequence ID" value="KAF0327036.1"/>
    <property type="molecule type" value="Genomic_DNA"/>
</dbReference>
<protein>
    <submittedName>
        <fullName evidence="2">Uncharacterized protein</fullName>
    </submittedName>
</protein>
<comment type="caution">
    <text evidence="2">The sequence shown here is derived from an EMBL/GenBank/DDBJ whole genome shotgun (WGS) entry which is preliminary data.</text>
</comment>